<dbReference type="Proteomes" id="UP000004705">
    <property type="component" value="Chromosome"/>
</dbReference>
<evidence type="ECO:0000256" key="1">
    <source>
        <dbReference type="ARBA" id="ARBA00022676"/>
    </source>
</evidence>
<keyword evidence="2" id="KW-0808">Transferase</keyword>
<dbReference type="InterPro" id="IPR051199">
    <property type="entry name" value="LPS_LOS_Heptosyltrfase"/>
</dbReference>
<dbReference type="CDD" id="cd03789">
    <property type="entry name" value="GT9_LPS_heptosyltransferase"/>
    <property type="match status" value="1"/>
</dbReference>
<evidence type="ECO:0000256" key="3">
    <source>
        <dbReference type="SAM" id="MobiDB-lite"/>
    </source>
</evidence>
<dbReference type="RefSeq" id="WP_005444411.1">
    <property type="nucleotide sequence ID" value="NZ_CM001466.1"/>
</dbReference>
<evidence type="ECO:0000256" key="2">
    <source>
        <dbReference type="ARBA" id="ARBA00022679"/>
    </source>
</evidence>
<dbReference type="OrthoDB" id="9783989at2"/>
<dbReference type="GO" id="GO:0009244">
    <property type="term" value="P:lipopolysaccharide core region biosynthetic process"/>
    <property type="evidence" value="ECO:0007669"/>
    <property type="project" value="TreeGrafter"/>
</dbReference>
<dbReference type="GO" id="GO:0005829">
    <property type="term" value="C:cytosol"/>
    <property type="evidence" value="ECO:0007669"/>
    <property type="project" value="TreeGrafter"/>
</dbReference>
<dbReference type="Gene3D" id="3.40.50.2000">
    <property type="entry name" value="Glycogen Phosphorylase B"/>
    <property type="match status" value="2"/>
</dbReference>
<keyword evidence="1" id="KW-0328">Glycosyltransferase</keyword>
<dbReference type="Pfam" id="PF01075">
    <property type="entry name" value="Glyco_transf_9"/>
    <property type="match status" value="1"/>
</dbReference>
<sequence length="363" mass="37202">MTGRVLVARLDNIGDVLLAGPAVRAVAAHADHVVLLAGPRGRAGADLLPGVDEVVEWCAPWIDPEPPALTQDSVDALVKQVRDLRLDAAFVLTSFHQSPLPLALVLRLAGVPWIGAISDDYPGSLLDLRHRVSGDPPEAERALSLVTAGGFSLPEGDDGALAVRRPLPDTRALTGADPFVVVHPAASVPARQPAWETTASAVTALVRAGHRVVLTGGPAERDLTGRIAHAARSERVVDLGGATSLPELASVLAAARVVVAPNTGPAHLAAAVGTPVVSLFAPVVPQSRWAPYGVPRVVLGDQDAPCKNTRARTCPVPGHPCLALDAAEVVGAVGAMELLTASTGGHDHGPAPRVGTKPTGGVS</sequence>
<keyword evidence="5" id="KW-1185">Reference proteome</keyword>
<protein>
    <submittedName>
        <fullName evidence="4">ADP-heptose:LPS heptosyltransferase</fullName>
    </submittedName>
</protein>
<organism evidence="4 5">
    <name type="scientific">Saccharomonospora azurea NA-128</name>
    <dbReference type="NCBI Taxonomy" id="882081"/>
    <lineage>
        <taxon>Bacteria</taxon>
        <taxon>Bacillati</taxon>
        <taxon>Actinomycetota</taxon>
        <taxon>Actinomycetes</taxon>
        <taxon>Pseudonocardiales</taxon>
        <taxon>Pseudonocardiaceae</taxon>
        <taxon>Saccharomonospora</taxon>
    </lineage>
</organism>
<reference evidence="4 5" key="1">
    <citation type="journal article" date="2012" name="Stand. Genomic Sci.">
        <title>Genome sequence of the soil bacterium Saccharomonospora azurea type strain (NA-128(T)).</title>
        <authorList>
            <person name="Klenk H.P."/>
            <person name="Held B."/>
            <person name="Lucas S."/>
            <person name="Lapidus A."/>
            <person name="Copeland A."/>
            <person name="Hammon N."/>
            <person name="Pitluck S."/>
            <person name="Goodwin L.A."/>
            <person name="Han C."/>
            <person name="Tapia R."/>
            <person name="Brambilla E.M."/>
            <person name="Potter G."/>
            <person name="Land M."/>
            <person name="Ivanova N."/>
            <person name="Rohde M."/>
            <person name="Goker M."/>
            <person name="Detter J.C."/>
            <person name="Kyrpides N.C."/>
            <person name="Woyke T."/>
        </authorList>
    </citation>
    <scope>NUCLEOTIDE SEQUENCE [LARGE SCALE GENOMIC DNA]</scope>
    <source>
        <strain evidence="4 5">NA-128</strain>
    </source>
</reference>
<dbReference type="PANTHER" id="PTHR30160:SF1">
    <property type="entry name" value="LIPOPOLYSACCHARIDE 1,2-N-ACETYLGLUCOSAMINETRANSFERASE-RELATED"/>
    <property type="match status" value="1"/>
</dbReference>
<name>H8GCR9_9PSEU</name>
<evidence type="ECO:0000313" key="4">
    <source>
        <dbReference type="EMBL" id="EHY90842.1"/>
    </source>
</evidence>
<accession>H8GCR9</accession>
<dbReference type="AlphaFoldDB" id="H8GCR9"/>
<dbReference type="EMBL" id="CM001466">
    <property type="protein sequence ID" value="EHY90842.1"/>
    <property type="molecule type" value="Genomic_DNA"/>
</dbReference>
<dbReference type="GO" id="GO:0008713">
    <property type="term" value="F:ADP-heptose-lipopolysaccharide heptosyltransferase activity"/>
    <property type="evidence" value="ECO:0007669"/>
    <property type="project" value="TreeGrafter"/>
</dbReference>
<evidence type="ECO:0000313" key="5">
    <source>
        <dbReference type="Proteomes" id="UP000004705"/>
    </source>
</evidence>
<proteinExistence type="predicted"/>
<dbReference type="SUPFAM" id="SSF53756">
    <property type="entry name" value="UDP-Glycosyltransferase/glycogen phosphorylase"/>
    <property type="match status" value="1"/>
</dbReference>
<gene>
    <name evidence="4" type="ORF">SacazDRAFT_03986</name>
</gene>
<dbReference type="PANTHER" id="PTHR30160">
    <property type="entry name" value="TETRAACYLDISACCHARIDE 4'-KINASE-RELATED"/>
    <property type="match status" value="1"/>
</dbReference>
<dbReference type="InterPro" id="IPR002201">
    <property type="entry name" value="Glyco_trans_9"/>
</dbReference>
<dbReference type="HOGENOM" id="CLU_038371_0_3_11"/>
<feature type="region of interest" description="Disordered" evidence="3">
    <location>
        <begin position="341"/>
        <end position="363"/>
    </location>
</feature>